<proteinExistence type="predicted"/>
<protein>
    <submittedName>
        <fullName evidence="2">Putative secreted protein</fullName>
    </submittedName>
</protein>
<organism evidence="2">
    <name type="scientific">Panstrongylus lignarius</name>
    <dbReference type="NCBI Taxonomy" id="156445"/>
    <lineage>
        <taxon>Eukaryota</taxon>
        <taxon>Metazoa</taxon>
        <taxon>Ecdysozoa</taxon>
        <taxon>Arthropoda</taxon>
        <taxon>Hexapoda</taxon>
        <taxon>Insecta</taxon>
        <taxon>Pterygota</taxon>
        <taxon>Neoptera</taxon>
        <taxon>Paraneoptera</taxon>
        <taxon>Hemiptera</taxon>
        <taxon>Heteroptera</taxon>
        <taxon>Panheteroptera</taxon>
        <taxon>Cimicomorpha</taxon>
        <taxon>Reduviidae</taxon>
        <taxon>Triatominae</taxon>
        <taxon>Panstrongylus</taxon>
    </lineage>
</organism>
<sequence length="110" mass="12518">MDWLTFCGFLLTTGCVSKPIRTIVSFAFWALINIDTIKIHLQHCDSGVSRVFNMPELCMSGINICNWYYSTYKPLVRSMTIQIFSKKSKKRKVGRPGGPWKVNVSLVLLA</sequence>
<evidence type="ECO:0000313" key="2">
    <source>
        <dbReference type="EMBL" id="JAW14632.1"/>
    </source>
</evidence>
<name>A0A224Y0Y4_9HEMI</name>
<reference evidence="2" key="1">
    <citation type="journal article" date="2018" name="PLoS Negl. Trop. Dis.">
        <title>An insight into the salivary gland and fat body transcriptome of Panstrongylus lignarius (Hemiptera: Heteroptera), the main vector of Chagas disease in Peru.</title>
        <authorList>
            <person name="Nevoa J.C."/>
            <person name="Mendes M.T."/>
            <person name="da Silva M.V."/>
            <person name="Soares S.C."/>
            <person name="Oliveira C.J.F."/>
            <person name="Ribeiro J.M.C."/>
        </authorList>
    </citation>
    <scope>NUCLEOTIDE SEQUENCE</scope>
</reference>
<evidence type="ECO:0000256" key="1">
    <source>
        <dbReference type="SAM" id="SignalP"/>
    </source>
</evidence>
<dbReference type="EMBL" id="GFTR01001794">
    <property type="protein sequence ID" value="JAW14632.1"/>
    <property type="molecule type" value="Transcribed_RNA"/>
</dbReference>
<feature type="signal peptide" evidence="1">
    <location>
        <begin position="1"/>
        <end position="17"/>
    </location>
</feature>
<keyword evidence="1" id="KW-0732">Signal</keyword>
<accession>A0A224Y0Y4</accession>
<feature type="chain" id="PRO_5012759159" evidence="1">
    <location>
        <begin position="18"/>
        <end position="110"/>
    </location>
</feature>
<dbReference type="AlphaFoldDB" id="A0A224Y0Y4"/>